<dbReference type="OrthoDB" id="4010645at2759"/>
<proteinExistence type="predicted"/>
<dbReference type="EMBL" id="GL996514">
    <property type="protein sequence ID" value="EGV65417.1"/>
    <property type="molecule type" value="Genomic_DNA"/>
</dbReference>
<protein>
    <submittedName>
        <fullName evidence="1">Uncharacterized protein</fullName>
    </submittedName>
</protein>
<reference evidence="1 2" key="1">
    <citation type="journal article" date="2011" name="Proc. Natl. Acad. Sci. U.S.A.">
        <title>Comparative genomics of xylose-fermenting fungi for enhanced biofuel production.</title>
        <authorList>
            <person name="Wohlbach D.J."/>
            <person name="Kuo A."/>
            <person name="Sato T.K."/>
            <person name="Potts K.M."/>
            <person name="Salamov A.A."/>
            <person name="LaButti K.M."/>
            <person name="Sun H."/>
            <person name="Clum A."/>
            <person name="Pangilinan J.L."/>
            <person name="Lindquist E.A."/>
            <person name="Lucas S."/>
            <person name="Lapidus A."/>
            <person name="Jin M."/>
            <person name="Gunawan C."/>
            <person name="Balan V."/>
            <person name="Dale B.E."/>
            <person name="Jeffries T.W."/>
            <person name="Zinkel R."/>
            <person name="Barry K.W."/>
            <person name="Grigoriev I.V."/>
            <person name="Gasch A.P."/>
        </authorList>
    </citation>
    <scope>NUCLEOTIDE SEQUENCE [LARGE SCALE GENOMIC DNA]</scope>
    <source>
        <strain evidence="2">ATCC 10573 / BCRC 21748 / CBS 615 / JCM 9827 / NBRC 10315 / NRRL Y-1498 / VKM Y-70</strain>
    </source>
</reference>
<evidence type="ECO:0000313" key="1">
    <source>
        <dbReference type="EMBL" id="EGV65417.1"/>
    </source>
</evidence>
<dbReference type="Proteomes" id="UP000000707">
    <property type="component" value="Unassembled WGS sequence"/>
</dbReference>
<gene>
    <name evidence="1" type="ORF">CANTEDRAFT_102954</name>
</gene>
<evidence type="ECO:0000313" key="2">
    <source>
        <dbReference type="Proteomes" id="UP000000707"/>
    </source>
</evidence>
<organism evidence="2">
    <name type="scientific">Candida tenuis (strain ATCC 10573 / BCRC 21748 / CBS 615 / JCM 9827 / NBRC 10315 / NRRL Y-1498 / VKM Y-70)</name>
    <name type="common">Yeast</name>
    <name type="synonym">Yamadazyma tenuis</name>
    <dbReference type="NCBI Taxonomy" id="590646"/>
    <lineage>
        <taxon>Eukaryota</taxon>
        <taxon>Fungi</taxon>
        <taxon>Dikarya</taxon>
        <taxon>Ascomycota</taxon>
        <taxon>Saccharomycotina</taxon>
        <taxon>Pichiomycetes</taxon>
        <taxon>Debaryomycetaceae</taxon>
        <taxon>Yamadazyma</taxon>
    </lineage>
</organism>
<keyword evidence="2" id="KW-1185">Reference proteome</keyword>
<sequence>MQKLRPNINTTEIPEFLVCVSVTSLKLIHNHISSMAKLTAQEKEAQIMSEIRASAVKFEPKFETSFFGNIFGFSVRTN</sequence>
<dbReference type="AlphaFoldDB" id="G3B0K8"/>
<accession>G3B0K8</accession>
<dbReference type="HOGENOM" id="CLU_2621791_0_0_1"/>
<name>G3B0K8_CANTC</name>